<protein>
    <recommendedName>
        <fullName evidence="6 7">Large ribosomal subunit protein uL3</fullName>
    </recommendedName>
</protein>
<evidence type="ECO:0000256" key="9">
    <source>
        <dbReference type="RuleBase" id="RU003906"/>
    </source>
</evidence>
<dbReference type="SUPFAM" id="SSF50447">
    <property type="entry name" value="Translation proteins"/>
    <property type="match status" value="1"/>
</dbReference>
<dbReference type="Pfam" id="PF00297">
    <property type="entry name" value="Ribosomal_L3"/>
    <property type="match status" value="1"/>
</dbReference>
<evidence type="ECO:0000256" key="1">
    <source>
        <dbReference type="ARBA" id="ARBA00006540"/>
    </source>
</evidence>
<comment type="similarity">
    <text evidence="1 7 8">Belongs to the universal ribosomal protein uL3 family.</text>
</comment>
<evidence type="ECO:0000256" key="4">
    <source>
        <dbReference type="ARBA" id="ARBA00022980"/>
    </source>
</evidence>
<name>A0A941W2Q2_9BACT</name>
<dbReference type="Gene3D" id="3.30.160.810">
    <property type="match status" value="1"/>
</dbReference>
<dbReference type="InterPro" id="IPR019926">
    <property type="entry name" value="Ribosomal_uL3_CS"/>
</dbReference>
<dbReference type="NCBIfam" id="TIGR03625">
    <property type="entry name" value="L3_bact"/>
    <property type="match status" value="1"/>
</dbReference>
<evidence type="ECO:0000256" key="6">
    <source>
        <dbReference type="ARBA" id="ARBA00035243"/>
    </source>
</evidence>
<dbReference type="InterPro" id="IPR000597">
    <property type="entry name" value="Ribosomal_uL3"/>
</dbReference>
<evidence type="ECO:0000256" key="5">
    <source>
        <dbReference type="ARBA" id="ARBA00023274"/>
    </source>
</evidence>
<keyword evidence="5 7" id="KW-0687">Ribonucleoprotein</keyword>
<evidence type="ECO:0000256" key="2">
    <source>
        <dbReference type="ARBA" id="ARBA00022730"/>
    </source>
</evidence>
<dbReference type="FunFam" id="2.40.30.10:FF:000004">
    <property type="entry name" value="50S ribosomal protein L3"/>
    <property type="match status" value="1"/>
</dbReference>
<feature type="region of interest" description="Disordered" evidence="10">
    <location>
        <begin position="138"/>
        <end position="168"/>
    </location>
</feature>
<dbReference type="EMBL" id="JAANXD010000061">
    <property type="protein sequence ID" value="MBS1258424.1"/>
    <property type="molecule type" value="Genomic_DNA"/>
</dbReference>
<proteinExistence type="inferred from homology"/>
<keyword evidence="4 7" id="KW-0689">Ribosomal protein</keyword>
<dbReference type="GO" id="GO:0003735">
    <property type="term" value="F:structural constituent of ribosome"/>
    <property type="evidence" value="ECO:0007669"/>
    <property type="project" value="UniProtKB-UniRule"/>
</dbReference>
<feature type="compositionally biased region" description="Basic residues" evidence="10">
    <location>
        <begin position="157"/>
        <end position="168"/>
    </location>
</feature>
<keyword evidence="2 7" id="KW-0699">rRNA-binding</keyword>
<dbReference type="GO" id="GO:0006412">
    <property type="term" value="P:translation"/>
    <property type="evidence" value="ECO:0007669"/>
    <property type="project" value="UniProtKB-UniRule"/>
</dbReference>
<accession>A0A941W2Q2</accession>
<evidence type="ECO:0000256" key="3">
    <source>
        <dbReference type="ARBA" id="ARBA00022884"/>
    </source>
</evidence>
<dbReference type="PROSITE" id="PS00474">
    <property type="entry name" value="RIBOSOMAL_L3"/>
    <property type="match status" value="1"/>
</dbReference>
<evidence type="ECO:0000256" key="10">
    <source>
        <dbReference type="SAM" id="MobiDB-lite"/>
    </source>
</evidence>
<evidence type="ECO:0000313" key="12">
    <source>
        <dbReference type="Proteomes" id="UP000722750"/>
    </source>
</evidence>
<dbReference type="HAMAP" id="MF_01325_B">
    <property type="entry name" value="Ribosomal_uL3_B"/>
    <property type="match status" value="1"/>
</dbReference>
<comment type="subunit">
    <text evidence="7 9">Part of the 50S ribosomal subunit. Forms a cluster with proteins L14 and L19.</text>
</comment>
<dbReference type="InterPro" id="IPR009000">
    <property type="entry name" value="Transl_B-barrel_sf"/>
</dbReference>
<dbReference type="Proteomes" id="UP000722750">
    <property type="component" value="Unassembled WGS sequence"/>
</dbReference>
<dbReference type="GO" id="GO:0019843">
    <property type="term" value="F:rRNA binding"/>
    <property type="evidence" value="ECO:0007669"/>
    <property type="project" value="UniProtKB-UniRule"/>
</dbReference>
<comment type="caution">
    <text evidence="11">The sequence shown here is derived from an EMBL/GenBank/DDBJ whole genome shotgun (WGS) entry which is preliminary data.</text>
</comment>
<keyword evidence="3 7" id="KW-0694">RNA-binding</keyword>
<sequence length="210" mass="22677">MVARLLGKKLGMTQMFNKEGNLVPVTLIQAGPCNVLQIKNKENDGYSAIQVGFEERKKKRATKAEIGHCAKAKTGVKKLVREFRDDTLDAEYEPGQVLTVDVFDGVEVIDVTSTSKGKGFAGVMKRWGFHGGPATHGCTTPRSPGSAGAGTNPGRVLKGKRMPGRMGGKKCTVRNLDVIKIDKDKNLMFVKGAVPGPNGGYVIIRKSRYS</sequence>
<evidence type="ECO:0000256" key="8">
    <source>
        <dbReference type="RuleBase" id="RU003905"/>
    </source>
</evidence>
<dbReference type="AlphaFoldDB" id="A0A941W2Q2"/>
<comment type="function">
    <text evidence="7 9">One of the primary rRNA binding proteins, it binds directly near the 3'-end of the 23S rRNA, where it nucleates assembly of the 50S subunit.</text>
</comment>
<gene>
    <name evidence="7" type="primary">rplC</name>
    <name evidence="11" type="ORF">MAG551_01483</name>
</gene>
<organism evidence="11 12">
    <name type="scientific">Candidatus Scalindua arabica</name>
    <dbReference type="NCBI Taxonomy" id="1127984"/>
    <lineage>
        <taxon>Bacteria</taxon>
        <taxon>Pseudomonadati</taxon>
        <taxon>Planctomycetota</taxon>
        <taxon>Candidatus Brocadiia</taxon>
        <taxon>Candidatus Brocadiales</taxon>
        <taxon>Candidatus Scalinduaceae</taxon>
        <taxon>Candidatus Scalindua</taxon>
    </lineage>
</organism>
<dbReference type="GO" id="GO:0022625">
    <property type="term" value="C:cytosolic large ribosomal subunit"/>
    <property type="evidence" value="ECO:0007669"/>
    <property type="project" value="TreeGrafter"/>
</dbReference>
<reference evidence="11" key="1">
    <citation type="journal article" date="2021" name="ISME J.">
        <title>Fine-scale metabolic discontinuity in a stratified prokaryote microbiome of a Red Sea deep halocline.</title>
        <authorList>
            <person name="Michoud G."/>
            <person name="Ngugi D.K."/>
            <person name="Barozzi A."/>
            <person name="Merlino G."/>
            <person name="Calleja M.L."/>
            <person name="Delgado-Huertas A."/>
            <person name="Moran X.A.G."/>
            <person name="Daffonchio D."/>
        </authorList>
    </citation>
    <scope>NUCLEOTIDE SEQUENCE</scope>
    <source>
        <strain evidence="11">SuakinDeep_MAG55_1</strain>
    </source>
</reference>
<evidence type="ECO:0000256" key="7">
    <source>
        <dbReference type="HAMAP-Rule" id="MF_01325"/>
    </source>
</evidence>
<dbReference type="Gene3D" id="2.40.30.10">
    <property type="entry name" value="Translation factors"/>
    <property type="match status" value="1"/>
</dbReference>
<dbReference type="PANTHER" id="PTHR11229">
    <property type="entry name" value="50S RIBOSOMAL PROTEIN L3"/>
    <property type="match status" value="1"/>
</dbReference>
<dbReference type="PANTHER" id="PTHR11229:SF16">
    <property type="entry name" value="LARGE RIBOSOMAL SUBUNIT PROTEIN UL3C"/>
    <property type="match status" value="1"/>
</dbReference>
<dbReference type="FunFam" id="3.30.160.810:FF:000001">
    <property type="entry name" value="50S ribosomal protein L3"/>
    <property type="match status" value="1"/>
</dbReference>
<dbReference type="InterPro" id="IPR019927">
    <property type="entry name" value="Ribosomal_uL3_bac/org-type"/>
</dbReference>
<evidence type="ECO:0000313" key="11">
    <source>
        <dbReference type="EMBL" id="MBS1258424.1"/>
    </source>
</evidence>